<evidence type="ECO:0000313" key="2">
    <source>
        <dbReference type="Proteomes" id="UP000183832"/>
    </source>
</evidence>
<dbReference type="EMBL" id="CVRI01000001">
    <property type="protein sequence ID" value="CRK86298.1"/>
    <property type="molecule type" value="Genomic_DNA"/>
</dbReference>
<protein>
    <submittedName>
        <fullName evidence="1">CLUMA_CG000298, isoform A</fullName>
    </submittedName>
</protein>
<organism evidence="1 2">
    <name type="scientific">Clunio marinus</name>
    <dbReference type="NCBI Taxonomy" id="568069"/>
    <lineage>
        <taxon>Eukaryota</taxon>
        <taxon>Metazoa</taxon>
        <taxon>Ecdysozoa</taxon>
        <taxon>Arthropoda</taxon>
        <taxon>Hexapoda</taxon>
        <taxon>Insecta</taxon>
        <taxon>Pterygota</taxon>
        <taxon>Neoptera</taxon>
        <taxon>Endopterygota</taxon>
        <taxon>Diptera</taxon>
        <taxon>Nematocera</taxon>
        <taxon>Chironomoidea</taxon>
        <taxon>Chironomidae</taxon>
        <taxon>Clunio</taxon>
    </lineage>
</organism>
<dbReference type="AlphaFoldDB" id="A0A1J1HFF9"/>
<gene>
    <name evidence="1" type="ORF">CLUMA_CG000298</name>
</gene>
<keyword evidence="2" id="KW-1185">Reference proteome</keyword>
<evidence type="ECO:0000313" key="1">
    <source>
        <dbReference type="EMBL" id="CRK86298.1"/>
    </source>
</evidence>
<proteinExistence type="predicted"/>
<reference evidence="1 2" key="1">
    <citation type="submission" date="2015-04" db="EMBL/GenBank/DDBJ databases">
        <authorList>
            <person name="Syromyatnikov M.Y."/>
            <person name="Popov V.N."/>
        </authorList>
    </citation>
    <scope>NUCLEOTIDE SEQUENCE [LARGE SCALE GENOMIC DNA]</scope>
</reference>
<sequence>MLGTYSVLPTQYTQIFTSAALKSSRISNAIFVRDYLQMKAIARGVTVDTKHMLFIIEETPPDLICKSVLLLCRQKSNAF</sequence>
<accession>A0A1J1HFF9</accession>
<dbReference type="Proteomes" id="UP000183832">
    <property type="component" value="Unassembled WGS sequence"/>
</dbReference>
<name>A0A1J1HFF9_9DIPT</name>